<dbReference type="AlphaFoldDB" id="A4WH63"/>
<gene>
    <name evidence="1" type="ordered locus">Pars_0115</name>
</gene>
<organism evidence="1 2">
    <name type="scientific">Pyrobaculum arsenaticum (strain DSM 13514 / JCM 11321 / PZ6)</name>
    <dbReference type="NCBI Taxonomy" id="340102"/>
    <lineage>
        <taxon>Archaea</taxon>
        <taxon>Thermoproteota</taxon>
        <taxon>Thermoprotei</taxon>
        <taxon>Thermoproteales</taxon>
        <taxon>Thermoproteaceae</taxon>
        <taxon>Pyrobaculum</taxon>
    </lineage>
</organism>
<protein>
    <submittedName>
        <fullName evidence="1">Uncharacterized protein</fullName>
    </submittedName>
</protein>
<reference evidence="1 2" key="1">
    <citation type="submission" date="2007-04" db="EMBL/GenBank/DDBJ databases">
        <title>Complete sequence of Pyrobaculum arsenaticum DSM 13514.</title>
        <authorList>
            <consortium name="US DOE Joint Genome Institute"/>
            <person name="Copeland A."/>
            <person name="Lucas S."/>
            <person name="Lapidus A."/>
            <person name="Barry K."/>
            <person name="Glavina del Rio T."/>
            <person name="Dalin E."/>
            <person name="Tice H."/>
            <person name="Pitluck S."/>
            <person name="Chain P."/>
            <person name="Malfatti S."/>
            <person name="Shin M."/>
            <person name="Vergez L."/>
            <person name="Schmutz J."/>
            <person name="Larimer F."/>
            <person name="Land M."/>
            <person name="Hauser L."/>
            <person name="Kyrpides N."/>
            <person name="Mikhailova N."/>
            <person name="Cozen A.E."/>
            <person name="Fitz-Gibbon S.T."/>
            <person name="House C.H."/>
            <person name="Saltikov C."/>
            <person name="Lowe T.M."/>
            <person name="Richardson P."/>
        </authorList>
    </citation>
    <scope>NUCLEOTIDE SEQUENCE [LARGE SCALE GENOMIC DNA]</scope>
    <source>
        <strain evidence="2">ATCC 700994 / DSM 13514 / JCM 11321 / PZ6</strain>
    </source>
</reference>
<sequence>MLHYTREIGNLYVEFRRELTAGEADVGEYVALAEELEKSILVDAEYLRELLRREKPKVDIDEDGLFYDMPALLQRVGCRLGRDDLVLLGIALGYAYGGFVKKAICALLASAAAELGKPQYVAEIGEKCGADLPLMVRVTCSLARLADEEGLDHLAGMSQVLRELRGE</sequence>
<dbReference type="Proteomes" id="UP000001567">
    <property type="component" value="Chromosome"/>
</dbReference>
<evidence type="ECO:0000313" key="1">
    <source>
        <dbReference type="EMBL" id="ABP49730.1"/>
    </source>
</evidence>
<dbReference type="EMBL" id="CP000660">
    <property type="protein sequence ID" value="ABP49730.1"/>
    <property type="molecule type" value="Genomic_DNA"/>
</dbReference>
<dbReference type="KEGG" id="pas:Pars_0115"/>
<dbReference type="HOGENOM" id="CLU_114392_0_0_2"/>
<accession>A4WH63</accession>
<dbReference type="STRING" id="340102.Pars_0115"/>
<dbReference type="RefSeq" id="WP_011899638.1">
    <property type="nucleotide sequence ID" value="NC_009376.1"/>
</dbReference>
<evidence type="ECO:0000313" key="2">
    <source>
        <dbReference type="Proteomes" id="UP000001567"/>
    </source>
</evidence>
<proteinExistence type="predicted"/>
<name>A4WH63_PYRAR</name>
<dbReference type="GeneID" id="5055046"/>